<reference evidence="3" key="1">
    <citation type="journal article" date="2017" name="Plant J.">
        <title>The pomegranate (Punica granatum L.) genome and the genomics of punicalagin biosynthesis.</title>
        <authorList>
            <person name="Qin G."/>
            <person name="Xu C."/>
            <person name="Ming R."/>
            <person name="Tang H."/>
            <person name="Guyot R."/>
            <person name="Kramer E.M."/>
            <person name="Hu Y."/>
            <person name="Yi X."/>
            <person name="Qi Y."/>
            <person name="Xu X."/>
            <person name="Gao Z."/>
            <person name="Pan H."/>
            <person name="Jian J."/>
            <person name="Tian Y."/>
            <person name="Yue Z."/>
            <person name="Xu Y."/>
        </authorList>
    </citation>
    <scope>NUCLEOTIDE SEQUENCE [LARGE SCALE GENOMIC DNA]</scope>
    <source>
        <strain evidence="3">cv. Dabenzi</strain>
    </source>
</reference>
<name>A0A218XEG8_PUNGR</name>
<evidence type="ECO:0000313" key="3">
    <source>
        <dbReference type="Proteomes" id="UP000197138"/>
    </source>
</evidence>
<dbReference type="AlphaFoldDB" id="A0A218XEG8"/>
<dbReference type="EMBL" id="MTKT01001985">
    <property type="protein sequence ID" value="OWM82722.1"/>
    <property type="molecule type" value="Genomic_DNA"/>
</dbReference>
<feature type="compositionally biased region" description="Basic and acidic residues" evidence="1">
    <location>
        <begin position="1"/>
        <end position="13"/>
    </location>
</feature>
<evidence type="ECO:0000313" key="2">
    <source>
        <dbReference type="EMBL" id="OWM82722.1"/>
    </source>
</evidence>
<organism evidence="2 3">
    <name type="scientific">Punica granatum</name>
    <name type="common">Pomegranate</name>
    <dbReference type="NCBI Taxonomy" id="22663"/>
    <lineage>
        <taxon>Eukaryota</taxon>
        <taxon>Viridiplantae</taxon>
        <taxon>Streptophyta</taxon>
        <taxon>Embryophyta</taxon>
        <taxon>Tracheophyta</taxon>
        <taxon>Spermatophyta</taxon>
        <taxon>Magnoliopsida</taxon>
        <taxon>eudicotyledons</taxon>
        <taxon>Gunneridae</taxon>
        <taxon>Pentapetalae</taxon>
        <taxon>rosids</taxon>
        <taxon>malvids</taxon>
        <taxon>Myrtales</taxon>
        <taxon>Lythraceae</taxon>
        <taxon>Punica</taxon>
    </lineage>
</organism>
<accession>A0A218XEG8</accession>
<sequence>MRARTTKEKQKSLEKHRRAIRRMDEQGTPKTAKVGTVALFIDRSPERQKISKWDSKNPSGYQNDQWHLQAHFRSLLLKPRHS</sequence>
<dbReference type="Proteomes" id="UP000197138">
    <property type="component" value="Unassembled WGS sequence"/>
</dbReference>
<feature type="region of interest" description="Disordered" evidence="1">
    <location>
        <begin position="1"/>
        <end position="35"/>
    </location>
</feature>
<evidence type="ECO:0000256" key="1">
    <source>
        <dbReference type="SAM" id="MobiDB-lite"/>
    </source>
</evidence>
<comment type="caution">
    <text evidence="2">The sequence shown here is derived from an EMBL/GenBank/DDBJ whole genome shotgun (WGS) entry which is preliminary data.</text>
</comment>
<proteinExistence type="predicted"/>
<gene>
    <name evidence="2" type="ORF">CDL15_Pgr014210</name>
</gene>
<protein>
    <submittedName>
        <fullName evidence="2">Uncharacterized protein</fullName>
    </submittedName>
</protein>